<evidence type="ECO:0000256" key="2">
    <source>
        <dbReference type="ARBA" id="ARBA00022448"/>
    </source>
</evidence>
<comment type="caution">
    <text evidence="6">The sequence shown here is derived from an EMBL/GenBank/DDBJ whole genome shotgun (WGS) entry which is preliminary data.</text>
</comment>
<feature type="non-terminal residue" evidence="6">
    <location>
        <position position="92"/>
    </location>
</feature>
<feature type="domain" description="ABC transporter type 1 GsiC-like N-terminal" evidence="5">
    <location>
        <begin position="1"/>
        <end position="71"/>
    </location>
</feature>
<reference evidence="6" key="1">
    <citation type="journal article" date="2015" name="Nature">
        <title>Complex archaea that bridge the gap between prokaryotes and eukaryotes.</title>
        <authorList>
            <person name="Spang A."/>
            <person name="Saw J.H."/>
            <person name="Jorgensen S.L."/>
            <person name="Zaremba-Niedzwiedzka K."/>
            <person name="Martijn J."/>
            <person name="Lind A.E."/>
            <person name="van Eijk R."/>
            <person name="Schleper C."/>
            <person name="Guy L."/>
            <person name="Ettema T.J."/>
        </authorList>
    </citation>
    <scope>NUCLEOTIDE SEQUENCE</scope>
</reference>
<evidence type="ECO:0000256" key="1">
    <source>
        <dbReference type="ARBA" id="ARBA00004651"/>
    </source>
</evidence>
<comment type="subcellular location">
    <subcellularLocation>
        <location evidence="1">Cell membrane</location>
        <topology evidence="1">Multi-pass membrane protein</topology>
    </subcellularLocation>
</comment>
<keyword evidence="4" id="KW-1133">Transmembrane helix</keyword>
<protein>
    <recommendedName>
        <fullName evidence="5">ABC transporter type 1 GsiC-like N-terminal domain-containing protein</fullName>
    </recommendedName>
</protein>
<sequence>MAKFIVRRLLLMLLTMFLVTIIVFVILEITPGNVARRILGPFATPEQEESFRRQLGLDQPAYMRYLNFLIGSDWRAERLVGMPLRRIKRPGT</sequence>
<dbReference type="PANTHER" id="PTHR43163">
    <property type="entry name" value="DIPEPTIDE TRANSPORT SYSTEM PERMEASE PROTEIN DPPB-RELATED"/>
    <property type="match status" value="1"/>
</dbReference>
<name>A0A0F8Y0L9_9ZZZZ</name>
<evidence type="ECO:0000256" key="4">
    <source>
        <dbReference type="SAM" id="Phobius"/>
    </source>
</evidence>
<evidence type="ECO:0000313" key="6">
    <source>
        <dbReference type="EMBL" id="KKK47784.1"/>
    </source>
</evidence>
<keyword evidence="4" id="KW-0812">Transmembrane</keyword>
<dbReference type="EMBL" id="LAZR01069397">
    <property type="protein sequence ID" value="KKK47784.1"/>
    <property type="molecule type" value="Genomic_DNA"/>
</dbReference>
<proteinExistence type="predicted"/>
<dbReference type="InterPro" id="IPR045621">
    <property type="entry name" value="BPD_transp_1_N"/>
</dbReference>
<keyword evidence="2" id="KW-0813">Transport</keyword>
<dbReference type="Pfam" id="PF19300">
    <property type="entry name" value="BPD_transp_1_N"/>
    <property type="match status" value="1"/>
</dbReference>
<dbReference type="GO" id="GO:0005886">
    <property type="term" value="C:plasma membrane"/>
    <property type="evidence" value="ECO:0007669"/>
    <property type="project" value="UniProtKB-SubCell"/>
</dbReference>
<dbReference type="PANTHER" id="PTHR43163:SF6">
    <property type="entry name" value="DIPEPTIDE TRANSPORT SYSTEM PERMEASE PROTEIN DPPB-RELATED"/>
    <property type="match status" value="1"/>
</dbReference>
<keyword evidence="3" id="KW-1003">Cell membrane</keyword>
<evidence type="ECO:0000256" key="3">
    <source>
        <dbReference type="ARBA" id="ARBA00022475"/>
    </source>
</evidence>
<keyword evidence="4" id="KW-0472">Membrane</keyword>
<accession>A0A0F8Y0L9</accession>
<feature type="transmembrane region" description="Helical" evidence="4">
    <location>
        <begin position="9"/>
        <end position="27"/>
    </location>
</feature>
<gene>
    <name evidence="6" type="ORF">LCGC14_3151680</name>
</gene>
<evidence type="ECO:0000259" key="5">
    <source>
        <dbReference type="Pfam" id="PF19300"/>
    </source>
</evidence>
<dbReference type="AlphaFoldDB" id="A0A0F8Y0L9"/>
<organism evidence="6">
    <name type="scientific">marine sediment metagenome</name>
    <dbReference type="NCBI Taxonomy" id="412755"/>
    <lineage>
        <taxon>unclassified sequences</taxon>
        <taxon>metagenomes</taxon>
        <taxon>ecological metagenomes</taxon>
    </lineage>
</organism>